<keyword evidence="1" id="KW-0732">Signal</keyword>
<evidence type="ECO:0000256" key="1">
    <source>
        <dbReference type="SAM" id="SignalP"/>
    </source>
</evidence>
<dbReference type="EMBL" id="CATQJL010000316">
    <property type="protein sequence ID" value="CAJ0605572.1"/>
    <property type="molecule type" value="Genomic_DNA"/>
</dbReference>
<accession>A0AA36MDK4</accession>
<comment type="caution">
    <text evidence="2">The sequence shown here is derived from an EMBL/GenBank/DDBJ whole genome shotgun (WGS) entry which is preliminary data.</text>
</comment>
<evidence type="ECO:0000313" key="2">
    <source>
        <dbReference type="EMBL" id="CAJ0605572.1"/>
    </source>
</evidence>
<proteinExistence type="predicted"/>
<dbReference type="Proteomes" id="UP001176961">
    <property type="component" value="Unassembled WGS sequence"/>
</dbReference>
<gene>
    <name evidence="2" type="ORF">CYNAS_LOCUS17555</name>
</gene>
<sequence length="106" mass="11812">MSPFAVLLVAVIGYVDTLVCHQCNGWHGSYPLQNTAASTCDNRNNQCKTDKFCVQISDPMTPGVQYTTYKADCWTQSRLELSPGNAVEIETGKCYDYQDNAQPPKR</sequence>
<organism evidence="2 3">
    <name type="scientific">Cylicocyclus nassatus</name>
    <name type="common">Nematode worm</name>
    <dbReference type="NCBI Taxonomy" id="53992"/>
    <lineage>
        <taxon>Eukaryota</taxon>
        <taxon>Metazoa</taxon>
        <taxon>Ecdysozoa</taxon>
        <taxon>Nematoda</taxon>
        <taxon>Chromadorea</taxon>
        <taxon>Rhabditida</taxon>
        <taxon>Rhabditina</taxon>
        <taxon>Rhabditomorpha</taxon>
        <taxon>Strongyloidea</taxon>
        <taxon>Strongylidae</taxon>
        <taxon>Cylicocyclus</taxon>
    </lineage>
</organism>
<evidence type="ECO:0000313" key="3">
    <source>
        <dbReference type="Proteomes" id="UP001176961"/>
    </source>
</evidence>
<reference evidence="2" key="1">
    <citation type="submission" date="2023-07" db="EMBL/GenBank/DDBJ databases">
        <authorList>
            <consortium name="CYATHOMIX"/>
        </authorList>
    </citation>
    <scope>NUCLEOTIDE SEQUENCE</scope>
    <source>
        <strain evidence="2">N/A</strain>
    </source>
</reference>
<name>A0AA36MDK4_CYLNA</name>
<protein>
    <recommendedName>
        <fullName evidence="4">Sodefrin-like factor</fullName>
    </recommendedName>
</protein>
<feature type="chain" id="PRO_5041318605" description="Sodefrin-like factor" evidence="1">
    <location>
        <begin position="18"/>
        <end position="106"/>
    </location>
</feature>
<feature type="signal peptide" evidence="1">
    <location>
        <begin position="1"/>
        <end position="17"/>
    </location>
</feature>
<keyword evidence="3" id="KW-1185">Reference proteome</keyword>
<dbReference type="AlphaFoldDB" id="A0AA36MDK4"/>
<evidence type="ECO:0008006" key="4">
    <source>
        <dbReference type="Google" id="ProtNLM"/>
    </source>
</evidence>